<name>M5S1D5_9BACT</name>
<dbReference type="OrthoDB" id="9915876at2"/>
<protein>
    <submittedName>
        <fullName evidence="1">Uncharacterized protein</fullName>
    </submittedName>
</protein>
<dbReference type="RefSeq" id="WP_008693682.1">
    <property type="nucleotide sequence ID" value="NZ_ANOG01000246.1"/>
</dbReference>
<dbReference type="PATRIC" id="fig|1265738.3.peg.1601"/>
<dbReference type="AlphaFoldDB" id="M5S1D5"/>
<sequence length="219" mass="23818">MSQSEFLSTSSLTPKKLALIVVLVGVLGFVLFSPEQKSDEFDMPPSLRKSRAITKASFRKSSDNLAAAADWPDVNLDHVLATNPFETIFVKAQTPVAIKEEEKPEVPQVVATPVVIEPTPVEPQTTIEHRPHDEVEIIYENTSGRIAVIGSKLVRVGDILPQGRVVEITPKQVIVAVEIPLDPVVSETTSTELDLRAQVTGKPLTAVPAESSIPTRLED</sequence>
<dbReference type="Proteomes" id="UP000011991">
    <property type="component" value="Unassembled WGS sequence"/>
</dbReference>
<evidence type="ECO:0000313" key="2">
    <source>
        <dbReference type="Proteomes" id="UP000011991"/>
    </source>
</evidence>
<organism evidence="1 2">
    <name type="scientific">Rhodopirellula maiorica SM1</name>
    <dbReference type="NCBI Taxonomy" id="1265738"/>
    <lineage>
        <taxon>Bacteria</taxon>
        <taxon>Pseudomonadati</taxon>
        <taxon>Planctomycetota</taxon>
        <taxon>Planctomycetia</taxon>
        <taxon>Pirellulales</taxon>
        <taxon>Pirellulaceae</taxon>
        <taxon>Novipirellula</taxon>
    </lineage>
</organism>
<reference evidence="1 2" key="1">
    <citation type="journal article" date="2013" name="Mar. Genomics">
        <title>Expression of sulfatases in Rhodopirellula baltica and the diversity of sulfatases in the genus Rhodopirellula.</title>
        <authorList>
            <person name="Wegner C.E."/>
            <person name="Richter-Heitmann T."/>
            <person name="Klindworth A."/>
            <person name="Klockow C."/>
            <person name="Richter M."/>
            <person name="Achstetter T."/>
            <person name="Glockner F.O."/>
            <person name="Harder J."/>
        </authorList>
    </citation>
    <scope>NUCLEOTIDE SEQUENCE [LARGE SCALE GENOMIC DNA]</scope>
    <source>
        <strain evidence="1 2">SM1</strain>
    </source>
</reference>
<dbReference type="EMBL" id="ANOG01000246">
    <property type="protein sequence ID" value="EMI21467.1"/>
    <property type="molecule type" value="Genomic_DNA"/>
</dbReference>
<proteinExistence type="predicted"/>
<accession>M5S1D5</accession>
<keyword evidence="2" id="KW-1185">Reference proteome</keyword>
<evidence type="ECO:0000313" key="1">
    <source>
        <dbReference type="EMBL" id="EMI21467.1"/>
    </source>
</evidence>
<gene>
    <name evidence="1" type="ORF">RMSM_01611</name>
</gene>
<comment type="caution">
    <text evidence="1">The sequence shown here is derived from an EMBL/GenBank/DDBJ whole genome shotgun (WGS) entry which is preliminary data.</text>
</comment>